<organism evidence="1 2">
    <name type="scientific">Falsigemmobacter faecalis</name>
    <dbReference type="NCBI Taxonomy" id="2488730"/>
    <lineage>
        <taxon>Bacteria</taxon>
        <taxon>Pseudomonadati</taxon>
        <taxon>Pseudomonadota</taxon>
        <taxon>Alphaproteobacteria</taxon>
        <taxon>Rhodobacterales</taxon>
        <taxon>Paracoccaceae</taxon>
        <taxon>Falsigemmobacter</taxon>
    </lineage>
</organism>
<dbReference type="Proteomes" id="UP000282125">
    <property type="component" value="Unassembled WGS sequence"/>
</dbReference>
<evidence type="ECO:0000313" key="2">
    <source>
        <dbReference type="Proteomes" id="UP000282125"/>
    </source>
</evidence>
<evidence type="ECO:0000313" key="1">
    <source>
        <dbReference type="EMBL" id="RRH76445.1"/>
    </source>
</evidence>
<protein>
    <submittedName>
        <fullName evidence="1">PRC-barrel domain containing protein</fullName>
    </submittedName>
</protein>
<dbReference type="EMBL" id="RRAZ01000007">
    <property type="protein sequence ID" value="RRH76445.1"/>
    <property type="molecule type" value="Genomic_DNA"/>
</dbReference>
<dbReference type="RefSeq" id="WP_124964248.1">
    <property type="nucleotide sequence ID" value="NZ_RRAZ01000007.1"/>
</dbReference>
<proteinExistence type="predicted"/>
<comment type="caution">
    <text evidence="1">The sequence shown here is derived from an EMBL/GenBank/DDBJ whole genome shotgun (WGS) entry which is preliminary data.</text>
</comment>
<gene>
    <name evidence="1" type="ORF">EG244_06740</name>
</gene>
<name>A0A3P3DQF3_9RHOB</name>
<sequence>MHVTQHTPLQAADLTAGNLNGATIFGPSQERVGHVCALQGGGTQARVLVDLRDSRRPVSLPLSELSFSRDAGQALRADARWTRAELQSWTVPDS</sequence>
<keyword evidence="2" id="KW-1185">Reference proteome</keyword>
<reference evidence="1 2" key="1">
    <citation type="submission" date="2018-11" db="EMBL/GenBank/DDBJ databases">
        <title>Gemmobacter sp. nov., YIM 102744-1 draft genome.</title>
        <authorList>
            <person name="Li G."/>
            <person name="Jiang Y."/>
        </authorList>
    </citation>
    <scope>NUCLEOTIDE SEQUENCE [LARGE SCALE GENOMIC DNA]</scope>
    <source>
        <strain evidence="1 2">YIM 102744-1</strain>
    </source>
</reference>
<dbReference type="AlphaFoldDB" id="A0A3P3DQF3"/>
<accession>A0A3P3DQF3</accession>